<dbReference type="EMBL" id="JAHUTJ010041402">
    <property type="protein sequence ID" value="MED6280103.1"/>
    <property type="molecule type" value="Genomic_DNA"/>
</dbReference>
<gene>
    <name evidence="1" type="ORF">CHARACLAT_007499</name>
</gene>
<reference evidence="1 2" key="1">
    <citation type="submission" date="2021-06" db="EMBL/GenBank/DDBJ databases">
        <authorList>
            <person name="Palmer J.M."/>
        </authorList>
    </citation>
    <scope>NUCLEOTIDE SEQUENCE [LARGE SCALE GENOMIC DNA]</scope>
    <source>
        <strain evidence="1 2">CL_MEX2019</strain>
        <tissue evidence="1">Muscle</tissue>
    </source>
</reference>
<proteinExistence type="predicted"/>
<protein>
    <submittedName>
        <fullName evidence="1">Uncharacterized protein</fullName>
    </submittedName>
</protein>
<keyword evidence="2" id="KW-1185">Reference proteome</keyword>
<accession>A0ABU7DYI6</accession>
<comment type="caution">
    <text evidence="1">The sequence shown here is derived from an EMBL/GenBank/DDBJ whole genome shotgun (WGS) entry which is preliminary data.</text>
</comment>
<name>A0ABU7DYI6_9TELE</name>
<dbReference type="Proteomes" id="UP001352852">
    <property type="component" value="Unassembled WGS sequence"/>
</dbReference>
<evidence type="ECO:0000313" key="1">
    <source>
        <dbReference type="EMBL" id="MED6280103.1"/>
    </source>
</evidence>
<evidence type="ECO:0000313" key="2">
    <source>
        <dbReference type="Proteomes" id="UP001352852"/>
    </source>
</evidence>
<sequence>MQFRRNIRKSSQCLFDAAGGETTSVVLIGALYTAVCELKVPPCCMQGLCVRMAWRDTALTADCACD</sequence>
<organism evidence="1 2">
    <name type="scientific">Characodon lateralis</name>
    <dbReference type="NCBI Taxonomy" id="208331"/>
    <lineage>
        <taxon>Eukaryota</taxon>
        <taxon>Metazoa</taxon>
        <taxon>Chordata</taxon>
        <taxon>Craniata</taxon>
        <taxon>Vertebrata</taxon>
        <taxon>Euteleostomi</taxon>
        <taxon>Actinopterygii</taxon>
        <taxon>Neopterygii</taxon>
        <taxon>Teleostei</taxon>
        <taxon>Neoteleostei</taxon>
        <taxon>Acanthomorphata</taxon>
        <taxon>Ovalentaria</taxon>
        <taxon>Atherinomorphae</taxon>
        <taxon>Cyprinodontiformes</taxon>
        <taxon>Goodeidae</taxon>
        <taxon>Characodon</taxon>
    </lineage>
</organism>